<sequence length="65" mass="7328">MAISFSIMEDLRAFCVLLLILFTELYGIRVPPVSPFNSLSSTPDLALIHQCLPDELLIEVMITYL</sequence>
<name>A0A8R7TIT5_TRIUA</name>
<dbReference type="AlphaFoldDB" id="A0A8R7TIT5"/>
<evidence type="ECO:0000313" key="2">
    <source>
        <dbReference type="Proteomes" id="UP000015106"/>
    </source>
</evidence>
<organism evidence="1 2">
    <name type="scientific">Triticum urartu</name>
    <name type="common">Red wild einkorn</name>
    <name type="synonym">Crithodium urartu</name>
    <dbReference type="NCBI Taxonomy" id="4572"/>
    <lineage>
        <taxon>Eukaryota</taxon>
        <taxon>Viridiplantae</taxon>
        <taxon>Streptophyta</taxon>
        <taxon>Embryophyta</taxon>
        <taxon>Tracheophyta</taxon>
        <taxon>Spermatophyta</taxon>
        <taxon>Magnoliopsida</taxon>
        <taxon>Liliopsida</taxon>
        <taxon>Poales</taxon>
        <taxon>Poaceae</taxon>
        <taxon>BOP clade</taxon>
        <taxon>Pooideae</taxon>
        <taxon>Triticodae</taxon>
        <taxon>Triticeae</taxon>
        <taxon>Triticinae</taxon>
        <taxon>Triticum</taxon>
    </lineage>
</organism>
<gene>
    <name evidence="1" type="primary">LOC125538271</name>
</gene>
<keyword evidence="2" id="KW-1185">Reference proteome</keyword>
<dbReference type="EnsemblPlants" id="TuG1812G0200003478.01.T02">
    <property type="protein sequence ID" value="TuG1812G0200003478.01.T02.cds383819"/>
    <property type="gene ID" value="TuG1812G0200003478.01"/>
</dbReference>
<evidence type="ECO:0000313" key="1">
    <source>
        <dbReference type="EnsemblPlants" id="TuG1812G0200003478.01.T02.cds383819"/>
    </source>
</evidence>
<accession>A0A8R7TIT5</accession>
<protein>
    <submittedName>
        <fullName evidence="1">Uncharacterized protein</fullName>
    </submittedName>
</protein>
<dbReference type="Gramene" id="TuG1812G0200003478.01.T02">
    <property type="protein sequence ID" value="TuG1812G0200003478.01.T02.cds383819"/>
    <property type="gene ID" value="TuG1812G0200003478.01"/>
</dbReference>
<reference evidence="1" key="3">
    <citation type="submission" date="2022-06" db="UniProtKB">
        <authorList>
            <consortium name="EnsemblPlants"/>
        </authorList>
    </citation>
    <scope>IDENTIFICATION</scope>
</reference>
<reference evidence="2" key="1">
    <citation type="journal article" date="2013" name="Nature">
        <title>Draft genome of the wheat A-genome progenitor Triticum urartu.</title>
        <authorList>
            <person name="Ling H.Q."/>
            <person name="Zhao S."/>
            <person name="Liu D."/>
            <person name="Wang J."/>
            <person name="Sun H."/>
            <person name="Zhang C."/>
            <person name="Fan H."/>
            <person name="Li D."/>
            <person name="Dong L."/>
            <person name="Tao Y."/>
            <person name="Gao C."/>
            <person name="Wu H."/>
            <person name="Li Y."/>
            <person name="Cui Y."/>
            <person name="Guo X."/>
            <person name="Zheng S."/>
            <person name="Wang B."/>
            <person name="Yu K."/>
            <person name="Liang Q."/>
            <person name="Yang W."/>
            <person name="Lou X."/>
            <person name="Chen J."/>
            <person name="Feng M."/>
            <person name="Jian J."/>
            <person name="Zhang X."/>
            <person name="Luo G."/>
            <person name="Jiang Y."/>
            <person name="Liu J."/>
            <person name="Wang Z."/>
            <person name="Sha Y."/>
            <person name="Zhang B."/>
            <person name="Wu H."/>
            <person name="Tang D."/>
            <person name="Shen Q."/>
            <person name="Xue P."/>
            <person name="Zou S."/>
            <person name="Wang X."/>
            <person name="Liu X."/>
            <person name="Wang F."/>
            <person name="Yang Y."/>
            <person name="An X."/>
            <person name="Dong Z."/>
            <person name="Zhang K."/>
            <person name="Zhang X."/>
            <person name="Luo M.C."/>
            <person name="Dvorak J."/>
            <person name="Tong Y."/>
            <person name="Wang J."/>
            <person name="Yang H."/>
            <person name="Li Z."/>
            <person name="Wang D."/>
            <person name="Zhang A."/>
            <person name="Wang J."/>
        </authorList>
    </citation>
    <scope>NUCLEOTIDE SEQUENCE</scope>
    <source>
        <strain evidence="2">cv. G1812</strain>
    </source>
</reference>
<reference evidence="1" key="2">
    <citation type="submission" date="2018-03" db="EMBL/GenBank/DDBJ databases">
        <title>The Triticum urartu genome reveals the dynamic nature of wheat genome evolution.</title>
        <authorList>
            <person name="Ling H."/>
            <person name="Ma B."/>
            <person name="Shi X."/>
            <person name="Liu H."/>
            <person name="Dong L."/>
            <person name="Sun H."/>
            <person name="Cao Y."/>
            <person name="Gao Q."/>
            <person name="Zheng S."/>
            <person name="Li Y."/>
            <person name="Yu Y."/>
            <person name="Du H."/>
            <person name="Qi M."/>
            <person name="Li Y."/>
            <person name="Yu H."/>
            <person name="Cui Y."/>
            <person name="Wang N."/>
            <person name="Chen C."/>
            <person name="Wu H."/>
            <person name="Zhao Y."/>
            <person name="Zhang J."/>
            <person name="Li Y."/>
            <person name="Zhou W."/>
            <person name="Zhang B."/>
            <person name="Hu W."/>
            <person name="Eijk M."/>
            <person name="Tang J."/>
            <person name="Witsenboer H."/>
            <person name="Zhao S."/>
            <person name="Li Z."/>
            <person name="Zhang A."/>
            <person name="Wang D."/>
            <person name="Liang C."/>
        </authorList>
    </citation>
    <scope>NUCLEOTIDE SEQUENCE [LARGE SCALE GENOMIC DNA]</scope>
    <source>
        <strain evidence="1">cv. G1812</strain>
    </source>
</reference>
<proteinExistence type="predicted"/>
<dbReference type="Proteomes" id="UP000015106">
    <property type="component" value="Chromosome 2"/>
</dbReference>